<protein>
    <recommendedName>
        <fullName evidence="5">Response regulatory domain-containing protein</fullName>
    </recommendedName>
</protein>
<keyword evidence="1" id="KW-0597">Phosphoprotein</keyword>
<feature type="domain" description="Response regulatory" evidence="5">
    <location>
        <begin position="7"/>
        <end position="120"/>
    </location>
</feature>
<feature type="non-terminal residue" evidence="6">
    <location>
        <position position="120"/>
    </location>
</feature>
<keyword evidence="2" id="KW-0902">Two-component regulatory system</keyword>
<organism evidence="6">
    <name type="scientific">marine sediment metagenome</name>
    <dbReference type="NCBI Taxonomy" id="412755"/>
    <lineage>
        <taxon>unclassified sequences</taxon>
        <taxon>metagenomes</taxon>
        <taxon>ecological metagenomes</taxon>
    </lineage>
</organism>
<dbReference type="InterPro" id="IPR011006">
    <property type="entry name" value="CheY-like_superfamily"/>
</dbReference>
<dbReference type="PROSITE" id="PS50110">
    <property type="entry name" value="RESPONSE_REGULATORY"/>
    <property type="match status" value="1"/>
</dbReference>
<keyword evidence="4" id="KW-0804">Transcription</keyword>
<accession>X1FN66</accession>
<dbReference type="InterPro" id="IPR050595">
    <property type="entry name" value="Bact_response_regulator"/>
</dbReference>
<dbReference type="SMART" id="SM00448">
    <property type="entry name" value="REC"/>
    <property type="match status" value="1"/>
</dbReference>
<dbReference type="Gene3D" id="3.40.50.2300">
    <property type="match status" value="1"/>
</dbReference>
<dbReference type="FunFam" id="3.40.50.2300:FF:000018">
    <property type="entry name" value="DNA-binding transcriptional regulator NtrC"/>
    <property type="match status" value="1"/>
</dbReference>
<dbReference type="AlphaFoldDB" id="X1FN66"/>
<dbReference type="GO" id="GO:0000160">
    <property type="term" value="P:phosphorelay signal transduction system"/>
    <property type="evidence" value="ECO:0007669"/>
    <property type="project" value="UniProtKB-KW"/>
</dbReference>
<sequence length="120" mass="13270">MLEKTPFILVVDDEESMRDACSKILKKDGFLADTAKDGSAGLEKIEKNKPDLVLVDLKMPGISGMEVLEKIKEIDPNIISVVITGYSTVESAVEAMKKGAYDFLPKPFSPEELRIIIRRG</sequence>
<evidence type="ECO:0000313" key="6">
    <source>
        <dbReference type="EMBL" id="GAH46417.1"/>
    </source>
</evidence>
<dbReference type="Pfam" id="PF00072">
    <property type="entry name" value="Response_reg"/>
    <property type="match status" value="1"/>
</dbReference>
<evidence type="ECO:0000256" key="3">
    <source>
        <dbReference type="ARBA" id="ARBA00023015"/>
    </source>
</evidence>
<reference evidence="6" key="1">
    <citation type="journal article" date="2014" name="Front. Microbiol.">
        <title>High frequency of phylogenetically diverse reductive dehalogenase-homologous genes in deep subseafloor sedimentary metagenomes.</title>
        <authorList>
            <person name="Kawai M."/>
            <person name="Futagami T."/>
            <person name="Toyoda A."/>
            <person name="Takaki Y."/>
            <person name="Nishi S."/>
            <person name="Hori S."/>
            <person name="Arai W."/>
            <person name="Tsubouchi T."/>
            <person name="Morono Y."/>
            <person name="Uchiyama I."/>
            <person name="Ito T."/>
            <person name="Fujiyama A."/>
            <person name="Inagaki F."/>
            <person name="Takami H."/>
        </authorList>
    </citation>
    <scope>NUCLEOTIDE SEQUENCE</scope>
    <source>
        <strain evidence="6">Expedition CK06-06</strain>
    </source>
</reference>
<keyword evidence="3" id="KW-0805">Transcription regulation</keyword>
<dbReference type="EMBL" id="BARU01007593">
    <property type="protein sequence ID" value="GAH46417.1"/>
    <property type="molecule type" value="Genomic_DNA"/>
</dbReference>
<dbReference type="PANTHER" id="PTHR44591:SF14">
    <property type="entry name" value="PROTEIN PILG"/>
    <property type="match status" value="1"/>
</dbReference>
<evidence type="ECO:0000256" key="2">
    <source>
        <dbReference type="ARBA" id="ARBA00023012"/>
    </source>
</evidence>
<dbReference type="SUPFAM" id="SSF52172">
    <property type="entry name" value="CheY-like"/>
    <property type="match status" value="1"/>
</dbReference>
<comment type="caution">
    <text evidence="6">The sequence shown here is derived from an EMBL/GenBank/DDBJ whole genome shotgun (WGS) entry which is preliminary data.</text>
</comment>
<evidence type="ECO:0000256" key="4">
    <source>
        <dbReference type="ARBA" id="ARBA00023163"/>
    </source>
</evidence>
<gene>
    <name evidence="6" type="ORF">S03H2_14959</name>
</gene>
<dbReference type="PANTHER" id="PTHR44591">
    <property type="entry name" value="STRESS RESPONSE REGULATOR PROTEIN 1"/>
    <property type="match status" value="1"/>
</dbReference>
<evidence type="ECO:0000259" key="5">
    <source>
        <dbReference type="PROSITE" id="PS50110"/>
    </source>
</evidence>
<evidence type="ECO:0000256" key="1">
    <source>
        <dbReference type="ARBA" id="ARBA00022553"/>
    </source>
</evidence>
<proteinExistence type="predicted"/>
<dbReference type="InterPro" id="IPR001789">
    <property type="entry name" value="Sig_transdc_resp-reg_receiver"/>
</dbReference>
<name>X1FN66_9ZZZZ</name>